<protein>
    <recommendedName>
        <fullName evidence="6">Pectate lyase superfamily protein domain-containing protein</fullName>
    </recommendedName>
</protein>
<evidence type="ECO:0000259" key="3">
    <source>
        <dbReference type="Pfam" id="PF13229"/>
    </source>
</evidence>
<dbReference type="SUPFAM" id="SSF51126">
    <property type="entry name" value="Pectin lyase-like"/>
    <property type="match status" value="2"/>
</dbReference>
<evidence type="ECO:0000313" key="4">
    <source>
        <dbReference type="EMBL" id="NOU66116.1"/>
    </source>
</evidence>
<feature type="domain" description="Right handed beta helix" evidence="3">
    <location>
        <begin position="257"/>
        <end position="430"/>
    </location>
</feature>
<dbReference type="InterPro" id="IPR006311">
    <property type="entry name" value="TAT_signal"/>
</dbReference>
<organism evidence="4 5">
    <name type="scientific">Paenibacillus plantarum</name>
    <dbReference type="NCBI Taxonomy" id="2654975"/>
    <lineage>
        <taxon>Bacteria</taxon>
        <taxon>Bacillati</taxon>
        <taxon>Bacillota</taxon>
        <taxon>Bacilli</taxon>
        <taxon>Bacillales</taxon>
        <taxon>Paenibacillaceae</taxon>
        <taxon>Paenibacillus</taxon>
    </lineage>
</organism>
<feature type="domain" description="Rhamnogalacturonase A/B/Epimerase-like pectate lyase" evidence="2">
    <location>
        <begin position="150"/>
        <end position="201"/>
    </location>
</feature>
<accession>A0ABX1XCJ3</accession>
<dbReference type="InterPro" id="IPR006626">
    <property type="entry name" value="PbH1"/>
</dbReference>
<proteinExistence type="predicted"/>
<evidence type="ECO:0000313" key="5">
    <source>
        <dbReference type="Proteomes" id="UP000653578"/>
    </source>
</evidence>
<dbReference type="PROSITE" id="PS51318">
    <property type="entry name" value="TAT"/>
    <property type="match status" value="1"/>
</dbReference>
<feature type="region of interest" description="Disordered" evidence="1">
    <location>
        <begin position="1"/>
        <end position="24"/>
    </location>
</feature>
<comment type="caution">
    <text evidence="4">The sequence shown here is derived from an EMBL/GenBank/DDBJ whole genome shotgun (WGS) entry which is preliminary data.</text>
</comment>
<dbReference type="Pfam" id="PF13229">
    <property type="entry name" value="Beta_helix"/>
    <property type="match status" value="1"/>
</dbReference>
<evidence type="ECO:0008006" key="6">
    <source>
        <dbReference type="Google" id="ProtNLM"/>
    </source>
</evidence>
<name>A0ABX1XCJ3_9BACL</name>
<dbReference type="InterPro" id="IPR024535">
    <property type="entry name" value="RHGA/B-epi-like_pectate_lyase"/>
</dbReference>
<dbReference type="Pfam" id="PF12708">
    <property type="entry name" value="Pect-lyase_RHGA_epim"/>
    <property type="match status" value="1"/>
</dbReference>
<gene>
    <name evidence="4" type="ORF">GC096_18935</name>
</gene>
<evidence type="ECO:0000256" key="1">
    <source>
        <dbReference type="SAM" id="MobiDB-lite"/>
    </source>
</evidence>
<dbReference type="InterPro" id="IPR012334">
    <property type="entry name" value="Pectin_lyas_fold"/>
</dbReference>
<dbReference type="SMART" id="SM00710">
    <property type="entry name" value="PbH1"/>
    <property type="match status" value="8"/>
</dbReference>
<dbReference type="InterPro" id="IPR039448">
    <property type="entry name" value="Beta_helix"/>
</dbReference>
<keyword evidence="5" id="KW-1185">Reference proteome</keyword>
<dbReference type="EMBL" id="WHNY01000060">
    <property type="protein sequence ID" value="NOU66116.1"/>
    <property type="molecule type" value="Genomic_DNA"/>
</dbReference>
<dbReference type="Proteomes" id="UP000653578">
    <property type="component" value="Unassembled WGS sequence"/>
</dbReference>
<evidence type="ECO:0000259" key="2">
    <source>
        <dbReference type="Pfam" id="PF12708"/>
    </source>
</evidence>
<sequence>MPNEKTEQDAQKSLDQDRPGETDVKVSRRKLLTAFGMAGAAIAAGSMLQVSSTVFGKEGGSVTESVYGELKGKGKVPILKAADLVVSTTIAEIQANSSPDPEFLYFVRDEGKEGHFRIDLADTTSADNTGTIVVAASGARFKRLMVDDTIDVRWFGAKGDGTTDDTEAIRGTIAYVSSSFPDGGVVYFPNGKYRITDGFTLTGQKVSLLGTKAELFLDNTSDTVTVLTFLNCTEFFVENLKISSSKTTKLFSKQAHGLNVRDSSKFKLSSLDVSYRTDAMNITHCNNFTVEGNDVYYLGEEGIRIGGSWNWRVANNRIHHHNGDGILLKHAGSPEGMYNGEVIGNFLYDGVSTFGLSNSIGGGINSNDEVSGTAASNLHNMVISGNTLKNLRYGIALASITNFTVSGNVIKNVRTAGIRMDNSTGNNPTHNPGGESSITGNTVENVSDGEGIQFLTNQAVVEKVSITGNHVRGVMHAVSHYPGIAASNAAVSGNMVSDCKVLLQASNCTVSGNRFIQGGFTASDAASNSIKLIESFVFTGNTFEDTNGQIGISNGSGIISSNSIKTGSSLCAIRFRSNPTGNVYIMNNSYDCPNAVEKITYETVVTSIGAGKISSDFTLAGALQRYGTTVPTVGTYTPMSIIWSKDIGKGKPIGHVCVSGGTPGVWSPFGYIGQIKHGTATISGLTDSVIVAHGLGELPGYVSPTPLGNMGYVWISDMTTTHFTIRCSAAPLVNTPILWEAKA</sequence>
<dbReference type="Gene3D" id="2.160.20.10">
    <property type="entry name" value="Single-stranded right-handed beta-helix, Pectin lyase-like"/>
    <property type="match status" value="1"/>
</dbReference>
<dbReference type="InterPro" id="IPR011050">
    <property type="entry name" value="Pectin_lyase_fold/virulence"/>
</dbReference>
<reference evidence="4 5" key="1">
    <citation type="submission" date="2019-10" db="EMBL/GenBank/DDBJ databases">
        <title>Description of Paenibacillus humi sp. nov.</title>
        <authorList>
            <person name="Carlier A."/>
            <person name="Qi S."/>
        </authorList>
    </citation>
    <scope>NUCLEOTIDE SEQUENCE [LARGE SCALE GENOMIC DNA]</scope>
    <source>
        <strain evidence="4 5">LMG 31461</strain>
    </source>
</reference>
<dbReference type="RefSeq" id="WP_171632378.1">
    <property type="nucleotide sequence ID" value="NZ_WHNY01000060.1"/>
</dbReference>